<accession>L7VQM1</accession>
<evidence type="ECO:0000256" key="9">
    <source>
        <dbReference type="HAMAP-Rule" id="MF_00422"/>
    </source>
</evidence>
<dbReference type="KEGG" id="css:Cst_c20110"/>
<sequence length="74" mass="8703">MFLMAEQVQKKPSVYKRFVKFVKEVRSELKKVIWPSRSQLINYTLTVIVICLILGVVVWLFDALFGFLYTLVFA</sequence>
<dbReference type="EMBL" id="CP004044">
    <property type="protein sequence ID" value="AGC68984.1"/>
    <property type="molecule type" value="Genomic_DNA"/>
</dbReference>
<dbReference type="PATRIC" id="fig|1121335.3.peg.2017"/>
<evidence type="ECO:0000256" key="4">
    <source>
        <dbReference type="ARBA" id="ARBA00022692"/>
    </source>
</evidence>
<dbReference type="PRINTS" id="PR01650">
    <property type="entry name" value="SECETRNLCASE"/>
</dbReference>
<comment type="subunit">
    <text evidence="9">Component of the Sec protein translocase complex. Heterotrimer consisting of SecY, SecE and SecG subunits. The heterotrimers can form oligomers, although 1 heterotrimer is thought to be able to translocate proteins. Interacts with the ribosome. Interacts with SecDF, and other proteins may be involved. Interacts with SecA.</text>
</comment>
<comment type="subcellular location">
    <subcellularLocation>
        <location evidence="9">Cell membrane</location>
        <topology evidence="9">Single-pass membrane protein</topology>
    </subcellularLocation>
    <subcellularLocation>
        <location evidence="1">Membrane</location>
    </subcellularLocation>
</comment>
<keyword evidence="6 9" id="KW-1133">Transmembrane helix</keyword>
<dbReference type="Proteomes" id="UP000011220">
    <property type="component" value="Chromosome"/>
</dbReference>
<comment type="similarity">
    <text evidence="9">Belongs to the SecE/SEC61-gamma family.</text>
</comment>
<organism evidence="10 11">
    <name type="scientific">Thermoclostridium stercorarium (strain ATCC 35414 / DSM 8532 / NCIMB 11754)</name>
    <name type="common">Clostridium stercorarium</name>
    <dbReference type="NCBI Taxonomy" id="1121335"/>
    <lineage>
        <taxon>Bacteria</taxon>
        <taxon>Bacillati</taxon>
        <taxon>Bacillota</taxon>
        <taxon>Clostridia</taxon>
        <taxon>Eubacteriales</taxon>
        <taxon>Oscillospiraceae</taxon>
        <taxon>Thermoclostridium</taxon>
    </lineage>
</organism>
<dbReference type="GO" id="GO:0043952">
    <property type="term" value="P:protein transport by the Sec complex"/>
    <property type="evidence" value="ECO:0007669"/>
    <property type="project" value="UniProtKB-UniRule"/>
</dbReference>
<evidence type="ECO:0000256" key="2">
    <source>
        <dbReference type="ARBA" id="ARBA00022448"/>
    </source>
</evidence>
<dbReference type="Pfam" id="PF00584">
    <property type="entry name" value="SecE"/>
    <property type="match status" value="1"/>
</dbReference>
<dbReference type="PANTHER" id="PTHR33910:SF1">
    <property type="entry name" value="PROTEIN TRANSLOCASE SUBUNIT SECE"/>
    <property type="match status" value="1"/>
</dbReference>
<dbReference type="GO" id="GO:0005886">
    <property type="term" value="C:plasma membrane"/>
    <property type="evidence" value="ECO:0007669"/>
    <property type="project" value="UniProtKB-SubCell"/>
</dbReference>
<gene>
    <name evidence="9 10" type="primary">secE</name>
    <name evidence="10" type="ordered locus">Cst_c20110</name>
</gene>
<keyword evidence="5 9" id="KW-0653">Protein transport</keyword>
<name>L7VQM1_THES1</name>
<keyword evidence="8 9" id="KW-0472">Membrane</keyword>
<dbReference type="PANTHER" id="PTHR33910">
    <property type="entry name" value="PROTEIN TRANSLOCASE SUBUNIT SECE"/>
    <property type="match status" value="1"/>
</dbReference>
<feature type="transmembrane region" description="Helical" evidence="9">
    <location>
        <begin position="40"/>
        <end position="61"/>
    </location>
</feature>
<evidence type="ECO:0000256" key="1">
    <source>
        <dbReference type="ARBA" id="ARBA00004370"/>
    </source>
</evidence>
<dbReference type="NCBIfam" id="TIGR00964">
    <property type="entry name" value="secE_bact"/>
    <property type="match status" value="1"/>
</dbReference>
<proteinExistence type="inferred from homology"/>
<reference evidence="10 11" key="1">
    <citation type="journal article" date="2013" name="Genome Announc.">
        <title>Complete genome sequence of Clostridium stercorarium subsp. stercorarium strain DSM 8532, a thermophilic degrader of plant cell wall fibers.</title>
        <authorList>
            <person name="Poehlein A."/>
            <person name="Zverlov V.V."/>
            <person name="Daniel R."/>
            <person name="Schwarz W.H."/>
            <person name="Liebl W."/>
        </authorList>
    </citation>
    <scope>NUCLEOTIDE SEQUENCE [LARGE SCALE GENOMIC DNA]</scope>
    <source>
        <strain evidence="11">ATCC 35414 / DSM 8532 / NCIMB 11754</strain>
    </source>
</reference>
<dbReference type="STRING" id="1121335.Cst_c20110"/>
<dbReference type="PROSITE" id="PS01067">
    <property type="entry name" value="SECE_SEC61G"/>
    <property type="match status" value="1"/>
</dbReference>
<keyword evidence="4 9" id="KW-0812">Transmembrane</keyword>
<protein>
    <recommendedName>
        <fullName evidence="9">Protein translocase subunit SecE</fullName>
    </recommendedName>
</protein>
<evidence type="ECO:0000256" key="8">
    <source>
        <dbReference type="ARBA" id="ARBA00023136"/>
    </source>
</evidence>
<dbReference type="GO" id="GO:0009306">
    <property type="term" value="P:protein secretion"/>
    <property type="evidence" value="ECO:0007669"/>
    <property type="project" value="UniProtKB-UniRule"/>
</dbReference>
<dbReference type="InterPro" id="IPR038379">
    <property type="entry name" value="SecE_sf"/>
</dbReference>
<keyword evidence="7 9" id="KW-0811">Translocation</keyword>
<evidence type="ECO:0000256" key="6">
    <source>
        <dbReference type="ARBA" id="ARBA00022989"/>
    </source>
</evidence>
<keyword evidence="2 9" id="KW-0813">Transport</keyword>
<keyword evidence="3 9" id="KW-1003">Cell membrane</keyword>
<comment type="function">
    <text evidence="9">Essential subunit of the Sec protein translocation channel SecYEG. Clamps together the 2 halves of SecY. May contact the channel plug during translocation.</text>
</comment>
<evidence type="ECO:0000256" key="7">
    <source>
        <dbReference type="ARBA" id="ARBA00023010"/>
    </source>
</evidence>
<dbReference type="GO" id="GO:0008320">
    <property type="term" value="F:protein transmembrane transporter activity"/>
    <property type="evidence" value="ECO:0007669"/>
    <property type="project" value="UniProtKB-UniRule"/>
</dbReference>
<dbReference type="Gene3D" id="1.20.5.1030">
    <property type="entry name" value="Preprotein translocase secy subunit"/>
    <property type="match status" value="1"/>
</dbReference>
<dbReference type="AlphaFoldDB" id="L7VQM1"/>
<evidence type="ECO:0000313" key="10">
    <source>
        <dbReference type="EMBL" id="AGC68984.1"/>
    </source>
</evidence>
<dbReference type="InterPro" id="IPR001901">
    <property type="entry name" value="Translocase_SecE/Sec61-g"/>
</dbReference>
<dbReference type="InterPro" id="IPR005807">
    <property type="entry name" value="SecE_bac"/>
</dbReference>
<evidence type="ECO:0000313" key="11">
    <source>
        <dbReference type="Proteomes" id="UP000011220"/>
    </source>
</evidence>
<evidence type="ECO:0000256" key="3">
    <source>
        <dbReference type="ARBA" id="ARBA00022475"/>
    </source>
</evidence>
<dbReference type="eggNOG" id="COG0690">
    <property type="taxonomic scope" value="Bacteria"/>
</dbReference>
<dbReference type="HAMAP" id="MF_00422">
    <property type="entry name" value="SecE"/>
    <property type="match status" value="1"/>
</dbReference>
<dbReference type="GO" id="GO:0006605">
    <property type="term" value="P:protein targeting"/>
    <property type="evidence" value="ECO:0007669"/>
    <property type="project" value="UniProtKB-UniRule"/>
</dbReference>
<dbReference type="GO" id="GO:0065002">
    <property type="term" value="P:intracellular protein transmembrane transport"/>
    <property type="evidence" value="ECO:0007669"/>
    <property type="project" value="UniProtKB-UniRule"/>
</dbReference>
<keyword evidence="11" id="KW-1185">Reference proteome</keyword>
<evidence type="ECO:0000256" key="5">
    <source>
        <dbReference type="ARBA" id="ARBA00022927"/>
    </source>
</evidence>